<dbReference type="REBASE" id="111302">
    <property type="entry name" value="M.BlaB9ORF7355P"/>
</dbReference>
<accession>A0A0F6XZB1</accession>
<dbReference type="GO" id="GO:0003677">
    <property type="term" value="F:DNA binding"/>
    <property type="evidence" value="ECO:0007669"/>
    <property type="project" value="TreeGrafter"/>
</dbReference>
<dbReference type="Pfam" id="PF00145">
    <property type="entry name" value="DNA_methylase"/>
    <property type="match status" value="2"/>
</dbReference>
<proteinExistence type="inferred from homology"/>
<dbReference type="InterPro" id="IPR029063">
    <property type="entry name" value="SAM-dependent_MTases_sf"/>
</dbReference>
<evidence type="ECO:0000256" key="7">
    <source>
        <dbReference type="RuleBase" id="RU000417"/>
    </source>
</evidence>
<keyword evidence="3 5" id="KW-0949">S-adenosyl-L-methionine</keyword>
<reference evidence="8" key="1">
    <citation type="submission" date="2015-03" db="EMBL/GenBank/DDBJ databases">
        <title>MIGS Cultured Bacterial/Archaeal sample from Brevibacillus laterosporus.</title>
        <authorList>
            <person name="Zeng D."/>
            <person name="Zhu L."/>
            <person name="Dong G."/>
            <person name="Ye W."/>
            <person name="Ren D."/>
            <person name="Wu L."/>
            <person name="Xu J."/>
            <person name="Li G."/>
            <person name="Guo L."/>
        </authorList>
    </citation>
    <scope>NUCLEOTIDE SEQUENCE</scope>
    <source>
        <strain evidence="8">B9</strain>
    </source>
</reference>
<dbReference type="SUPFAM" id="SSF53335">
    <property type="entry name" value="S-adenosyl-L-methionine-dependent methyltransferases"/>
    <property type="match status" value="1"/>
</dbReference>
<dbReference type="RefSeq" id="WP_031412318.1">
    <property type="nucleotide sequence ID" value="NZ_CP011074.1"/>
</dbReference>
<evidence type="ECO:0000256" key="1">
    <source>
        <dbReference type="ARBA" id="ARBA00022603"/>
    </source>
</evidence>
<dbReference type="GO" id="GO:0032259">
    <property type="term" value="P:methylation"/>
    <property type="evidence" value="ECO:0007669"/>
    <property type="project" value="UniProtKB-KW"/>
</dbReference>
<dbReference type="InterPro" id="IPR001525">
    <property type="entry name" value="C5_MeTfrase"/>
</dbReference>
<dbReference type="EC" id="2.1.1.37" evidence="7"/>
<dbReference type="AlphaFoldDB" id="A0A0F6XZB1"/>
<comment type="similarity">
    <text evidence="5 6">Belongs to the class I-like SAM-binding methyltransferase superfamily. C5-methyltransferase family.</text>
</comment>
<comment type="catalytic activity">
    <reaction evidence="7">
        <text>a 2'-deoxycytidine in DNA + S-adenosyl-L-methionine = a 5-methyl-2'-deoxycytidine in DNA + S-adenosyl-L-homocysteine + H(+)</text>
        <dbReference type="Rhea" id="RHEA:13681"/>
        <dbReference type="Rhea" id="RHEA-COMP:11369"/>
        <dbReference type="Rhea" id="RHEA-COMP:11370"/>
        <dbReference type="ChEBI" id="CHEBI:15378"/>
        <dbReference type="ChEBI" id="CHEBI:57856"/>
        <dbReference type="ChEBI" id="CHEBI:59789"/>
        <dbReference type="ChEBI" id="CHEBI:85452"/>
        <dbReference type="ChEBI" id="CHEBI:85454"/>
        <dbReference type="EC" id="2.1.1.37"/>
    </reaction>
</comment>
<evidence type="ECO:0000256" key="3">
    <source>
        <dbReference type="ARBA" id="ARBA00022691"/>
    </source>
</evidence>
<dbReference type="Gene3D" id="3.90.120.10">
    <property type="entry name" value="DNA Methylase, subunit A, domain 2"/>
    <property type="match status" value="1"/>
</dbReference>
<dbReference type="GO" id="GO:0009307">
    <property type="term" value="P:DNA restriction-modification system"/>
    <property type="evidence" value="ECO:0007669"/>
    <property type="project" value="UniProtKB-KW"/>
</dbReference>
<dbReference type="InterPro" id="IPR050390">
    <property type="entry name" value="C5-Methyltransferase"/>
</dbReference>
<dbReference type="PROSITE" id="PS51679">
    <property type="entry name" value="SAM_MT_C5"/>
    <property type="match status" value="1"/>
</dbReference>
<evidence type="ECO:0000313" key="8">
    <source>
        <dbReference type="EMBL" id="AKF93466.1"/>
    </source>
</evidence>
<keyword evidence="4" id="KW-0680">Restriction system</keyword>
<dbReference type="InterPro" id="IPR031303">
    <property type="entry name" value="C5_meth_CS"/>
</dbReference>
<evidence type="ECO:0000256" key="2">
    <source>
        <dbReference type="ARBA" id="ARBA00022679"/>
    </source>
</evidence>
<dbReference type="PROSITE" id="PS00095">
    <property type="entry name" value="C5_MTASE_2"/>
    <property type="match status" value="1"/>
</dbReference>
<gene>
    <name evidence="8" type="ORF">EX87_07355</name>
</gene>
<dbReference type="PROSITE" id="PS00094">
    <property type="entry name" value="C5_MTASE_1"/>
    <property type="match status" value="1"/>
</dbReference>
<dbReference type="PRINTS" id="PR00105">
    <property type="entry name" value="C5METTRFRASE"/>
</dbReference>
<dbReference type="EMBL" id="CP011074">
    <property type="protein sequence ID" value="AKF93466.1"/>
    <property type="molecule type" value="Genomic_DNA"/>
</dbReference>
<sequence>MNFIDIFAGAGGLSEGFVRQGFMPIAHVEMNKDAALTLKTRMIYHELKNSSRLDIYNNYISGNITREDLYSINPNIDNFVIQNEISDESIDSIFNRIDKNLEDLKQKNVDILIGGPPCQAYSLVGRARDPYSKEHDPRNYLYKQYIKFLIKYEPKMFIFENVPGILTAGKGQLFSDVKKYMDEAGYDIEARTLNASDFGVLQKRLRVILIGWKKGTRYSYPTLGSKLHNFQVKDLLIDLPKLQPGQSIINGEYTSNPTDYLQLFNLRDRKDKLTQHITRPHNERDREIYEHVILTWENENRRLKYNELPERLKTHKNRESFLDRFKVVGSNQSYSHTMVAHIAKDGHYYIHPDISQLRSISVREAARIQSFPDNYFFEGSRTAVFTQIGNAVPPLMSETLASKIMEMISSS</sequence>
<feature type="active site" evidence="5">
    <location>
        <position position="118"/>
    </location>
</feature>
<evidence type="ECO:0000256" key="4">
    <source>
        <dbReference type="ARBA" id="ARBA00022747"/>
    </source>
</evidence>
<dbReference type="PANTHER" id="PTHR10629:SF52">
    <property type="entry name" value="DNA (CYTOSINE-5)-METHYLTRANSFERASE 1"/>
    <property type="match status" value="1"/>
</dbReference>
<evidence type="ECO:0000256" key="5">
    <source>
        <dbReference type="PROSITE-ProRule" id="PRU01016"/>
    </source>
</evidence>
<keyword evidence="1 5" id="KW-0489">Methyltransferase</keyword>
<dbReference type="PANTHER" id="PTHR10629">
    <property type="entry name" value="CYTOSINE-SPECIFIC METHYLTRANSFERASE"/>
    <property type="match status" value="1"/>
</dbReference>
<protein>
    <recommendedName>
        <fullName evidence="7">Cytosine-specific methyltransferase</fullName>
        <ecNumber evidence="7">2.1.1.37</ecNumber>
    </recommendedName>
</protein>
<evidence type="ECO:0000256" key="6">
    <source>
        <dbReference type="RuleBase" id="RU000416"/>
    </source>
</evidence>
<keyword evidence="2 5" id="KW-0808">Transferase</keyword>
<dbReference type="NCBIfam" id="TIGR00675">
    <property type="entry name" value="dcm"/>
    <property type="match status" value="1"/>
</dbReference>
<name>A0A0F6XZB1_BRELA</name>
<organism evidence="8">
    <name type="scientific">Brevibacillus laterosporus</name>
    <name type="common">Bacillus laterosporus</name>
    <dbReference type="NCBI Taxonomy" id="1465"/>
    <lineage>
        <taxon>Bacteria</taxon>
        <taxon>Bacillati</taxon>
        <taxon>Bacillota</taxon>
        <taxon>Bacilli</taxon>
        <taxon>Bacillales</taxon>
        <taxon>Paenibacillaceae</taxon>
        <taxon>Brevibacillus</taxon>
    </lineage>
</organism>
<dbReference type="Gene3D" id="3.40.50.150">
    <property type="entry name" value="Vaccinia Virus protein VP39"/>
    <property type="match status" value="1"/>
</dbReference>
<dbReference type="InterPro" id="IPR018117">
    <property type="entry name" value="C5_DNA_meth_AS"/>
</dbReference>
<dbReference type="GO" id="GO:0003886">
    <property type="term" value="F:DNA (cytosine-5-)-methyltransferase activity"/>
    <property type="evidence" value="ECO:0007669"/>
    <property type="project" value="UniProtKB-EC"/>
</dbReference>
<dbReference type="GO" id="GO:0044027">
    <property type="term" value="P:negative regulation of gene expression via chromosomal CpG island methylation"/>
    <property type="evidence" value="ECO:0007669"/>
    <property type="project" value="TreeGrafter"/>
</dbReference>